<protein>
    <submittedName>
        <fullName evidence="2">Uncharacterized protein</fullName>
    </submittedName>
</protein>
<feature type="transmembrane region" description="Helical" evidence="1">
    <location>
        <begin position="12"/>
        <end position="34"/>
    </location>
</feature>
<accession>A0A3N9UKI7</accession>
<keyword evidence="3" id="KW-1185">Reference proteome</keyword>
<dbReference type="RefSeq" id="WP_124762309.1">
    <property type="nucleotide sequence ID" value="NZ_JAFBDY010000001.1"/>
</dbReference>
<comment type="caution">
    <text evidence="2">The sequence shown here is derived from an EMBL/GenBank/DDBJ whole genome shotgun (WGS) entry which is preliminary data.</text>
</comment>
<sequence length="207" mass="23146">MNFPKVIRRKELLQAAFLGSAAGLVGVIFFVILLNSMNSTETSNEEVIPVQSNEAENNTPKQFSEQFFANQHGMFSSSEAANAFISGYPSLNKSTIVEVDGSFYVWSSISTTKESVKLSENPSSFVKPFKFIGDACEESSIQDLPAQLKSEERSKFYFEKDQVPDSLPQDWKAITVALSSISEDLSVIRLHLLSHYYSENDCLKIQF</sequence>
<keyword evidence="1" id="KW-0812">Transmembrane</keyword>
<evidence type="ECO:0000313" key="2">
    <source>
        <dbReference type="EMBL" id="RQW76457.1"/>
    </source>
</evidence>
<proteinExistence type="predicted"/>
<gene>
    <name evidence="2" type="ORF">EBB45_02595</name>
</gene>
<name>A0A3N9UKI7_9BACI</name>
<dbReference type="EMBL" id="RRCT01000001">
    <property type="protein sequence ID" value="RQW76457.1"/>
    <property type="molecule type" value="Genomic_DNA"/>
</dbReference>
<keyword evidence="1" id="KW-1133">Transmembrane helix</keyword>
<dbReference type="OrthoDB" id="2733219at2"/>
<dbReference type="Proteomes" id="UP000274033">
    <property type="component" value="Unassembled WGS sequence"/>
</dbReference>
<keyword evidence="1" id="KW-0472">Membrane</keyword>
<dbReference type="AlphaFoldDB" id="A0A3N9UKI7"/>
<organism evidence="2 3">
    <name type="scientific">Lysinibacillus composti</name>
    <dbReference type="NCBI Taxonomy" id="720633"/>
    <lineage>
        <taxon>Bacteria</taxon>
        <taxon>Bacillati</taxon>
        <taxon>Bacillota</taxon>
        <taxon>Bacilli</taxon>
        <taxon>Bacillales</taxon>
        <taxon>Bacillaceae</taxon>
        <taxon>Lysinibacillus</taxon>
    </lineage>
</organism>
<evidence type="ECO:0000256" key="1">
    <source>
        <dbReference type="SAM" id="Phobius"/>
    </source>
</evidence>
<reference evidence="2 3" key="1">
    <citation type="journal article" date="2013" name="J. Microbiol.">
        <title>Lysinibacillus chungkukjangi sp. nov., isolated from Chungkukjang, Korean fermented soybean food.</title>
        <authorList>
            <person name="Kim S.J."/>
            <person name="Jang Y.H."/>
            <person name="Hamada M."/>
            <person name="Ahn J.H."/>
            <person name="Weon H.Y."/>
            <person name="Suzuki K."/>
            <person name="Whang K.S."/>
            <person name="Kwon S.W."/>
        </authorList>
    </citation>
    <scope>NUCLEOTIDE SEQUENCE [LARGE SCALE GENOMIC DNA]</scope>
    <source>
        <strain evidence="2 3">MCCC 1A12701</strain>
    </source>
</reference>
<evidence type="ECO:0000313" key="3">
    <source>
        <dbReference type="Proteomes" id="UP000274033"/>
    </source>
</evidence>